<evidence type="ECO:0000256" key="1">
    <source>
        <dbReference type="SAM" id="Phobius"/>
    </source>
</evidence>
<organism evidence="2">
    <name type="scientific">Rosellinia necatrix</name>
    <name type="common">White root-rot fungus</name>
    <dbReference type="NCBI Taxonomy" id="77044"/>
    <lineage>
        <taxon>Eukaryota</taxon>
        <taxon>Fungi</taxon>
        <taxon>Dikarya</taxon>
        <taxon>Ascomycota</taxon>
        <taxon>Pezizomycotina</taxon>
        <taxon>Sordariomycetes</taxon>
        <taxon>Xylariomycetidae</taxon>
        <taxon>Xylariales</taxon>
        <taxon>Xylariaceae</taxon>
        <taxon>Rosellinia</taxon>
    </lineage>
</organism>
<reference evidence="2" key="1">
    <citation type="submission" date="2016-03" db="EMBL/GenBank/DDBJ databases">
        <title>Draft genome sequence of Rosellinia necatrix.</title>
        <authorList>
            <person name="Kanematsu S."/>
        </authorList>
    </citation>
    <scope>NUCLEOTIDE SEQUENCE [LARGE SCALE GENOMIC DNA]</scope>
    <source>
        <strain evidence="2">W97</strain>
    </source>
</reference>
<protein>
    <submittedName>
        <fullName evidence="2">Uncharacterized protein</fullName>
    </submittedName>
</protein>
<dbReference type="AlphaFoldDB" id="A0A1S8A6D0"/>
<keyword evidence="1" id="KW-0472">Membrane</keyword>
<sequence>MDPTECWGWSWTPGPSAQSTDTLLDVLDVLGALGVLGVLGVPLSNIGTAGALRRVLRSVGLTGYYRWFSHIGSKYVSQDRSVRKHLYTSHYLGVL</sequence>
<evidence type="ECO:0000313" key="2">
    <source>
        <dbReference type="EMBL" id="GAW25647.1"/>
    </source>
</evidence>
<dbReference type="Proteomes" id="UP000054516">
    <property type="component" value="Unassembled WGS sequence"/>
</dbReference>
<evidence type="ECO:0000313" key="3">
    <source>
        <dbReference type="Proteomes" id="UP000054516"/>
    </source>
</evidence>
<feature type="transmembrane region" description="Helical" evidence="1">
    <location>
        <begin position="29"/>
        <end position="52"/>
    </location>
</feature>
<dbReference type="EMBL" id="DF977455">
    <property type="protein sequence ID" value="GAW25647.1"/>
    <property type="molecule type" value="Genomic_DNA"/>
</dbReference>
<keyword evidence="1" id="KW-1133">Transmembrane helix</keyword>
<gene>
    <name evidence="2" type="ORF">SAMD00023353_1001800</name>
</gene>
<keyword evidence="1" id="KW-0812">Transmembrane</keyword>
<accession>A0A1S8A6D0</accession>
<proteinExistence type="predicted"/>
<name>A0A1S8A6D0_ROSNE</name>
<keyword evidence="3" id="KW-1185">Reference proteome</keyword>